<dbReference type="PROSITE" id="PS01180">
    <property type="entry name" value="CUB"/>
    <property type="match status" value="8"/>
</dbReference>
<evidence type="ECO:0000256" key="4">
    <source>
        <dbReference type="ARBA" id="ARBA00023157"/>
    </source>
</evidence>
<feature type="disulfide bond" evidence="6">
    <location>
        <begin position="125"/>
        <end position="134"/>
    </location>
</feature>
<dbReference type="SUPFAM" id="SSF57196">
    <property type="entry name" value="EGF/Laminin"/>
    <property type="match status" value="5"/>
</dbReference>
<dbReference type="PROSITE" id="PS00022">
    <property type="entry name" value="EGF_1"/>
    <property type="match status" value="4"/>
</dbReference>
<dbReference type="EMBL" id="KE125814">
    <property type="protein sequence ID" value="EPB67020.1"/>
    <property type="molecule type" value="Genomic_DNA"/>
</dbReference>
<dbReference type="Gene3D" id="2.60.120.290">
    <property type="entry name" value="Spermadhesin, CUB domain"/>
    <property type="match status" value="9"/>
</dbReference>
<dbReference type="SMART" id="SM00181">
    <property type="entry name" value="EGF"/>
    <property type="match status" value="8"/>
</dbReference>
<feature type="domain" description="CUB" evidence="7">
    <location>
        <begin position="1133"/>
        <end position="1256"/>
    </location>
</feature>
<gene>
    <name evidence="9" type="ORF">ANCCEY_13893</name>
</gene>
<keyword evidence="3" id="KW-0677">Repeat</keyword>
<feature type="domain" description="EGF-like" evidence="8">
    <location>
        <begin position="231"/>
        <end position="270"/>
    </location>
</feature>
<dbReference type="PROSITE" id="PS00010">
    <property type="entry name" value="ASX_HYDROXYL"/>
    <property type="match status" value="1"/>
</dbReference>
<dbReference type="InterPro" id="IPR000859">
    <property type="entry name" value="CUB_dom"/>
</dbReference>
<feature type="domain" description="EGF-like" evidence="8">
    <location>
        <begin position="364"/>
        <end position="402"/>
    </location>
</feature>
<feature type="domain" description="CUB" evidence="7">
    <location>
        <begin position="1257"/>
        <end position="1388"/>
    </location>
</feature>
<dbReference type="SMART" id="SM00042">
    <property type="entry name" value="CUB"/>
    <property type="match status" value="9"/>
</dbReference>
<dbReference type="PANTHER" id="PTHR24251">
    <property type="entry name" value="OVOCHYMASE-RELATED"/>
    <property type="match status" value="1"/>
</dbReference>
<feature type="domain" description="CUB" evidence="7">
    <location>
        <begin position="569"/>
        <end position="740"/>
    </location>
</feature>
<dbReference type="InterPro" id="IPR049883">
    <property type="entry name" value="NOTCH1_EGF-like"/>
</dbReference>
<dbReference type="PROSITE" id="PS50026">
    <property type="entry name" value="EGF_3"/>
    <property type="match status" value="6"/>
</dbReference>
<keyword evidence="2" id="KW-0732">Signal</keyword>
<evidence type="ECO:0000256" key="6">
    <source>
        <dbReference type="PROSITE-ProRule" id="PRU00076"/>
    </source>
</evidence>
<reference evidence="9 10" key="1">
    <citation type="submission" date="2013-05" db="EMBL/GenBank/DDBJ databases">
        <title>Draft genome of the parasitic nematode Anyclostoma ceylanicum.</title>
        <authorList>
            <person name="Mitreva M."/>
        </authorList>
    </citation>
    <scope>NUCLEOTIDE SEQUENCE [LARGE SCALE GENOMIC DNA]</scope>
</reference>
<dbReference type="InterPro" id="IPR000742">
    <property type="entry name" value="EGF"/>
</dbReference>
<dbReference type="InterPro" id="IPR013032">
    <property type="entry name" value="EGF-like_CS"/>
</dbReference>
<dbReference type="FunFam" id="2.60.120.290:FF:000013">
    <property type="entry name" value="Membrane frizzled-related protein"/>
    <property type="match status" value="1"/>
</dbReference>
<accession>A0A0D6L618</accession>
<dbReference type="CDD" id="cd00041">
    <property type="entry name" value="CUB"/>
    <property type="match status" value="7"/>
</dbReference>
<evidence type="ECO:0000259" key="8">
    <source>
        <dbReference type="PROSITE" id="PS50026"/>
    </source>
</evidence>
<feature type="disulfide bond" evidence="6">
    <location>
        <begin position="168"/>
        <end position="177"/>
    </location>
</feature>
<dbReference type="InterPro" id="IPR035914">
    <property type="entry name" value="Sperma_CUB_dom_sf"/>
</dbReference>
<dbReference type="Pfam" id="PF07645">
    <property type="entry name" value="EGF_CA"/>
    <property type="match status" value="3"/>
</dbReference>
<feature type="domain" description="CUB" evidence="7">
    <location>
        <begin position="896"/>
        <end position="1013"/>
    </location>
</feature>
<dbReference type="Pfam" id="PF00431">
    <property type="entry name" value="CUB"/>
    <property type="match status" value="5"/>
</dbReference>
<feature type="disulfide bond" evidence="6">
    <location>
        <begin position="392"/>
        <end position="401"/>
    </location>
</feature>
<feature type="disulfide bond" evidence="5">
    <location>
        <begin position="1257"/>
        <end position="1284"/>
    </location>
</feature>
<proteinExistence type="predicted"/>
<dbReference type="FunFam" id="2.10.25.10:FF:000038">
    <property type="entry name" value="Fibrillin 2"/>
    <property type="match status" value="2"/>
</dbReference>
<feature type="domain" description="EGF-like" evidence="8">
    <location>
        <begin position="137"/>
        <end position="178"/>
    </location>
</feature>
<evidence type="ECO:0000313" key="9">
    <source>
        <dbReference type="EMBL" id="EPB67020.1"/>
    </source>
</evidence>
<dbReference type="SUPFAM" id="SSF49854">
    <property type="entry name" value="Spermadhesin, CUB domain"/>
    <property type="match status" value="9"/>
</dbReference>
<organism evidence="9 10">
    <name type="scientific">Ancylostoma ceylanicum</name>
    <dbReference type="NCBI Taxonomy" id="53326"/>
    <lineage>
        <taxon>Eukaryota</taxon>
        <taxon>Metazoa</taxon>
        <taxon>Ecdysozoa</taxon>
        <taxon>Nematoda</taxon>
        <taxon>Chromadorea</taxon>
        <taxon>Rhabditida</taxon>
        <taxon>Rhabditina</taxon>
        <taxon>Rhabditomorpha</taxon>
        <taxon>Strongyloidea</taxon>
        <taxon>Ancylostomatidae</taxon>
        <taxon>Ancylostomatinae</taxon>
        <taxon>Ancylostoma</taxon>
    </lineage>
</organism>
<sequence>MLSLKTCILEAQFTALQEKVEAISTRQDTFKSRVDSHQSTLILVATASRRLLQSSKNFTAELRQLQEWRQNKTAKDVRLRRFMGRLQKSIKALADLLAMDGCESKPCQHGGTCLPRFGKKYNCLCPPYRTGDNCEEDVDECAMYEGTHAGCQHNGTCINHDTGFRCECRSGYHGPLCQYRQSTCSRSIELCGPHGHCIDVDTSENDVASYKCICDWGYKVSDDKQNPTCVDVNECLDNPCHPGVDCINLPGKFQCTGCPKGYHGNGQICADIDECAAEIYPCSTNPRVPCFNTIGSFHCGSCPSGYSGDGRSCQRKSACDSAPCHPSATCVEDQTTLNIGGFTCHCPAGMMGDGIGENGCQKSNSTICRTEGNCMNGGTCKPISATEYRCLCPEFYYGLHCEQVSACIGSPCENGGVCQDAGVGKVNCVCAIGFYGPRCQFEENKCGYRTNLASGVLVVPQHHMDIVCDWFISAPMEKHIEIEIPTVEMNTGLQLNCSANELEVFDGYTSYDAHRIVHICETTNVTTLVRSTGPFLTVSFRNNVFGGSKSALHRGFTMKYRTIEPDRRCGGDITNTDGDWDFSGTIDSPNYGGFYPPNMDCSWKLDGIGGGNGSMTDQTLKLEFISFDVPSAYQFSSAMWQQQIDIPRRAFNIFSSIERRMGLVSPFRRVNPLIPFRRQMVYQCTEDYLHLYADGQLIHDGCNAHRPPATMLMPLPQVILRFHSDGSTQGKGFRIAYSLVCEKTLYGNGTIQTWNYPDGGRAGKCTYTIRADLSHAIRLKFKTIGMRGATTSQCFYNRDAHETATDYVEFSGGKEEDKQINRRYICARYPFVEEGEFIMSATRPLVITYVSSGDEKNRGLLMEYTTMDFPCVFSLAITEFYDILHSIVVDSKIIGCGGVFSQSTGTISSPNYPDKYLPHMHCVYQIQVAWSKQVRLTFDNFDIEVVQNDECSYDNVAVYESYVSPTEHGKLLGRFCGTMLPPTLLSSSYKMAVVFSSDRSIAGNGFSARFEGIDPSTDCDRTYTAPAGEIIFDGTQGRYSQCDFHISVISTARLVLKMNNMSIPCLKSQLILRNGASDQSPGFASLNAESSICDEYPMPILRSHGSRVFLRLQTTDSSKTFFNISYEQIISSCGGHVEGVSGSIAAPQYPLKDSRSLDCSWTIAVALGNHVRFSLVNIDDLKSSDDNGFCGMFAANRLDVLDGPHSDARLMRRYCRRVVGAEPLTSEDHEISVRYKQHGGPMLGPLYGFMAHFSTVCTDIVLTDFTGSIQTPGYPNKVWTGQYCSWTIKVPPGNRIQLNFHNFVIDKRFRYGAQPGKCADNWLKFGEGEVAEATVKIGNSINVTNKLIEACSDVAKPIVVKSKHNIMHLTYQSKKQEQNHFWLTWTTVGCGGKLITPSNISANVNRMDSSAEQLECEWQILAPIGKRVLLNVNTLSIFQKTEVSCQYNDENEEFTGLAIFSGPSNRSGYPQYTACTTLRNLQYVSHTNEMFLMLRYQMKSVMADSEGNFFVANVTFVDADANNKDQCGGVVEVSRSRPSSIHSPRFPEEYERGTECQWLFVTPPGYYLIYTIKEYITPNAHEQQTEKKWIPRAINNLTELRVPYSPNCTDSYLEFRKWNSSGPLIGRWCEKAPSMFGMEEVIWMKFRYVKPKEADSEEDLLKPKMRILFSRVHGGTTTSHVIEQPRVLIEEMYTNFMWIAEGEPDMALLVHIDSIRIPEENYEGYDGINKIGLFLSEAVDNPNANFIMNNGRPGSVRVAGFIPPADIYLPFSRLEVSFFAPPRSAFRLTWKSVPKRSANYTEEENAKNVTKVYACGSTVVPTWDWQEISNPVPAGKTNGYENNVHCKWTIERPLMTGLRVRVGVFFVKFVV</sequence>
<dbReference type="Gene3D" id="2.10.25.10">
    <property type="entry name" value="Laminin"/>
    <property type="match status" value="7"/>
</dbReference>
<dbReference type="PROSITE" id="PS01187">
    <property type="entry name" value="EGF_CA"/>
    <property type="match status" value="3"/>
</dbReference>
<evidence type="ECO:0000259" key="7">
    <source>
        <dbReference type="PROSITE" id="PS01180"/>
    </source>
</evidence>
<feature type="domain" description="EGF-like" evidence="8">
    <location>
        <begin position="98"/>
        <end position="135"/>
    </location>
</feature>
<dbReference type="SMART" id="SM00179">
    <property type="entry name" value="EGF_CA"/>
    <property type="match status" value="8"/>
</dbReference>
<dbReference type="InterPro" id="IPR000152">
    <property type="entry name" value="EGF-type_Asp/Asn_hydroxyl_site"/>
</dbReference>
<evidence type="ECO:0000313" key="10">
    <source>
        <dbReference type="Proteomes" id="UP000054495"/>
    </source>
</evidence>
<dbReference type="Proteomes" id="UP000054495">
    <property type="component" value="Unassembled WGS sequence"/>
</dbReference>
<name>A0A0D6L618_9BILA</name>
<feature type="domain" description="CUB" evidence="7">
    <location>
        <begin position="446"/>
        <end position="563"/>
    </location>
</feature>
<feature type="domain" description="CUB" evidence="7">
    <location>
        <begin position="1527"/>
        <end position="1629"/>
    </location>
</feature>
<dbReference type="InterPro" id="IPR001881">
    <property type="entry name" value="EGF-like_Ca-bd_dom"/>
</dbReference>
<evidence type="ECO:0000256" key="3">
    <source>
        <dbReference type="ARBA" id="ARBA00022737"/>
    </source>
</evidence>
<feature type="domain" description="CUB" evidence="7">
    <location>
        <begin position="1390"/>
        <end position="1448"/>
    </location>
</feature>
<evidence type="ECO:0000256" key="5">
    <source>
        <dbReference type="PROSITE-ProRule" id="PRU00059"/>
    </source>
</evidence>
<dbReference type="GO" id="GO:0005509">
    <property type="term" value="F:calcium ion binding"/>
    <property type="evidence" value="ECO:0007669"/>
    <property type="project" value="InterPro"/>
</dbReference>
<feature type="domain" description="EGF-like" evidence="8">
    <location>
        <begin position="403"/>
        <end position="440"/>
    </location>
</feature>
<dbReference type="InterPro" id="IPR018097">
    <property type="entry name" value="EGF_Ca-bd_CS"/>
</dbReference>
<comment type="caution">
    <text evidence="6">Lacks conserved residue(s) required for the propagation of feature annotation.</text>
</comment>
<evidence type="ECO:0000256" key="2">
    <source>
        <dbReference type="ARBA" id="ARBA00022729"/>
    </source>
</evidence>
<evidence type="ECO:0000256" key="1">
    <source>
        <dbReference type="ARBA" id="ARBA00022536"/>
    </source>
</evidence>
<keyword evidence="1 6" id="KW-0245">EGF-like domain</keyword>
<protein>
    <submittedName>
        <fullName evidence="9">CUB domain protein</fullName>
    </submittedName>
</protein>
<keyword evidence="4 6" id="KW-1015">Disulfide bond</keyword>
<feature type="domain" description="CUB" evidence="7">
    <location>
        <begin position="740"/>
        <end position="867"/>
    </location>
</feature>
<dbReference type="CDD" id="cd00054">
    <property type="entry name" value="EGF_CA"/>
    <property type="match status" value="6"/>
</dbReference>
<keyword evidence="10" id="KW-1185">Reference proteome</keyword>
<feature type="domain" description="EGF-like" evidence="8">
    <location>
        <begin position="315"/>
        <end position="361"/>
    </location>
</feature>
<dbReference type="Pfam" id="PF12661">
    <property type="entry name" value="hEGF"/>
    <property type="match status" value="1"/>
</dbReference>
<dbReference type="PROSITE" id="PS01186">
    <property type="entry name" value="EGF_2"/>
    <property type="match status" value="2"/>
</dbReference>
<feature type="disulfide bond" evidence="6">
    <location>
        <begin position="430"/>
        <end position="439"/>
    </location>
</feature>